<name>A0A1B1MD65_STRLN</name>
<evidence type="ECO:0000313" key="2">
    <source>
        <dbReference type="Proteomes" id="UP000092598"/>
    </source>
</evidence>
<dbReference type="AlphaFoldDB" id="A0A1B1MD65"/>
<dbReference type="STRING" id="1915.SLINC_4108"/>
<dbReference type="Proteomes" id="UP000092598">
    <property type="component" value="Chromosome"/>
</dbReference>
<protein>
    <submittedName>
        <fullName evidence="1">Uncharacterized protein</fullName>
    </submittedName>
</protein>
<keyword evidence="2" id="KW-1185">Reference proteome</keyword>
<dbReference type="KEGG" id="sls:SLINC_4108"/>
<dbReference type="EMBL" id="CP016438">
    <property type="protein sequence ID" value="ANS66332.1"/>
    <property type="molecule type" value="Genomic_DNA"/>
</dbReference>
<proteinExistence type="predicted"/>
<dbReference type="RefSeq" id="WP_067435718.1">
    <property type="nucleotide sequence ID" value="NZ_CP016438.1"/>
</dbReference>
<accession>A0A1B1MD65</accession>
<gene>
    <name evidence="1" type="ORF">SLINC_4108</name>
</gene>
<organism evidence="1 2">
    <name type="scientific">Streptomyces lincolnensis</name>
    <dbReference type="NCBI Taxonomy" id="1915"/>
    <lineage>
        <taxon>Bacteria</taxon>
        <taxon>Bacillati</taxon>
        <taxon>Actinomycetota</taxon>
        <taxon>Actinomycetes</taxon>
        <taxon>Kitasatosporales</taxon>
        <taxon>Streptomycetaceae</taxon>
        <taxon>Streptomyces</taxon>
    </lineage>
</organism>
<sequence>MVFERRRPENKKRFARTAGAVAAVAVGTTLLVAPQASAADKPSVRELLQQCNTTSSFCAFHPQSFRTYTGPAHRVGEPTYNCDNTAGELSVGGQDTTGSSDNVGITITASAGFAKVFEVGLETSYNRTWERSHTDTVERKKHLNPWDKGWMERGTPKRQATGWYEIQFKKRYYGHFVWYVKNYTESGWDVGNPGGGYINMHSQPMTRQERNEHCHR</sequence>
<reference evidence="1 2" key="1">
    <citation type="submission" date="2016-07" db="EMBL/GenBank/DDBJ databases">
        <title>Enhancement of antibiotic productionsby engineered nitrateutilization in actinobacteria.</title>
        <authorList>
            <person name="Meng S.C."/>
        </authorList>
    </citation>
    <scope>NUCLEOTIDE SEQUENCE [LARGE SCALE GENOMIC DNA]</scope>
    <source>
        <strain evidence="1 2">NRRL 2936</strain>
    </source>
</reference>
<evidence type="ECO:0000313" key="1">
    <source>
        <dbReference type="EMBL" id="ANS66332.1"/>
    </source>
</evidence>
<dbReference type="OrthoDB" id="5124470at2"/>